<evidence type="ECO:0000313" key="4">
    <source>
        <dbReference type="Proteomes" id="UP001367508"/>
    </source>
</evidence>
<evidence type="ECO:0000256" key="1">
    <source>
        <dbReference type="ARBA" id="ARBA00022737"/>
    </source>
</evidence>
<dbReference type="Pfam" id="PF01535">
    <property type="entry name" value="PPR"/>
    <property type="match status" value="3"/>
</dbReference>
<dbReference type="GO" id="GO:0003723">
    <property type="term" value="F:RNA binding"/>
    <property type="evidence" value="ECO:0007669"/>
    <property type="project" value="InterPro"/>
</dbReference>
<dbReference type="Gene3D" id="1.25.40.10">
    <property type="entry name" value="Tetratricopeptide repeat domain"/>
    <property type="match status" value="3"/>
</dbReference>
<dbReference type="EMBL" id="JAYMYQ010000009">
    <property type="protein sequence ID" value="KAK7312865.1"/>
    <property type="molecule type" value="Genomic_DNA"/>
</dbReference>
<name>A0AAN9K7U7_CANGL</name>
<keyword evidence="4" id="KW-1185">Reference proteome</keyword>
<dbReference type="InterPro" id="IPR002885">
    <property type="entry name" value="PPR_rpt"/>
</dbReference>
<dbReference type="InterPro" id="IPR046960">
    <property type="entry name" value="PPR_At4g14850-like_plant"/>
</dbReference>
<proteinExistence type="predicted"/>
<keyword evidence="1" id="KW-0677">Repeat</keyword>
<evidence type="ECO:0000313" key="3">
    <source>
        <dbReference type="EMBL" id="KAK7312865.1"/>
    </source>
</evidence>
<dbReference type="InterPro" id="IPR011990">
    <property type="entry name" value="TPR-like_helical_dom_sf"/>
</dbReference>
<keyword evidence="2" id="KW-0812">Transmembrane</keyword>
<reference evidence="3 4" key="1">
    <citation type="submission" date="2024-01" db="EMBL/GenBank/DDBJ databases">
        <title>The genomes of 5 underutilized Papilionoideae crops provide insights into root nodulation and disease resistanc.</title>
        <authorList>
            <person name="Jiang F."/>
        </authorList>
    </citation>
    <scope>NUCLEOTIDE SEQUENCE [LARGE SCALE GENOMIC DNA]</scope>
    <source>
        <strain evidence="3">LVBAO_FW01</strain>
        <tissue evidence="3">Leaves</tissue>
    </source>
</reference>
<feature type="transmembrane region" description="Helical" evidence="2">
    <location>
        <begin position="359"/>
        <end position="381"/>
    </location>
</feature>
<dbReference type="GO" id="GO:0009451">
    <property type="term" value="P:RNA modification"/>
    <property type="evidence" value="ECO:0007669"/>
    <property type="project" value="InterPro"/>
</dbReference>
<sequence>MKSSRERECKISLETRIRVLGCMTLRPINGGDDGTKEKQRFMERNVYTRKTFKDLMKGPNVGNIIASTTADSKNETSTTTIAVANEDGNIYGTNNDNVLTQSLHHHRLFLRMGIWQTKTVGLGLEDENLAQLQLEDQNRAQLQLEVQKYGSTSYEFKIEGWEHNSHTKVLNAHKDIQLKALSLKNGLFHADAFMGTALLGLFVRYGYLDEAFLVFEDMPLKSLVTWNSRLSLLTCNEFVKDHKILFRELLWMGVSMSGGSFIFVLFELVDSEDIEFGEQIHGLMVKFGFGSEITAVNSLISVYVSLRNMVCGEVVHAAVIKSDFESDIIVGTVLVDFYAKCDKLISSHMCFDRIKEKNVISWNVLILGYSNIFSSTSILLLQEMVQLGYSPNEFLFLTILKSLSISNLHQLHGLVIKTWYGSYGYILSSLVMAYIRNGLINEALSFVKEFNNSIPVIPSNIIAGIYNRTCQYYETIKFLSLLEKYDVVSWNIVISVYARSNNNNEQCFLLADYGGLVSEDIGIFSQIGTDYRISPELDHYHCIVDLLAKNGQIKEAEKIIRCIPFPPNSNIWCSFLEACMRNEIAN</sequence>
<feature type="transmembrane region" description="Helical" evidence="2">
    <location>
        <begin position="418"/>
        <end position="435"/>
    </location>
</feature>
<dbReference type="AlphaFoldDB" id="A0AAN9K7U7"/>
<keyword evidence="2" id="KW-0472">Membrane</keyword>
<gene>
    <name evidence="3" type="ORF">VNO77_37063</name>
</gene>
<evidence type="ECO:0008006" key="5">
    <source>
        <dbReference type="Google" id="ProtNLM"/>
    </source>
</evidence>
<comment type="caution">
    <text evidence="3">The sequence shown here is derived from an EMBL/GenBank/DDBJ whole genome shotgun (WGS) entry which is preliminary data.</text>
</comment>
<dbReference type="Proteomes" id="UP001367508">
    <property type="component" value="Unassembled WGS sequence"/>
</dbReference>
<accession>A0AAN9K7U7</accession>
<protein>
    <recommendedName>
        <fullName evidence="5">Pentatricopeptide repeat-containing protein</fullName>
    </recommendedName>
</protein>
<feature type="transmembrane region" description="Helical" evidence="2">
    <location>
        <begin position="249"/>
        <end position="269"/>
    </location>
</feature>
<keyword evidence="2" id="KW-1133">Transmembrane helix</keyword>
<organism evidence="3 4">
    <name type="scientific">Canavalia gladiata</name>
    <name type="common">Sword bean</name>
    <name type="synonym">Dolichos gladiatus</name>
    <dbReference type="NCBI Taxonomy" id="3824"/>
    <lineage>
        <taxon>Eukaryota</taxon>
        <taxon>Viridiplantae</taxon>
        <taxon>Streptophyta</taxon>
        <taxon>Embryophyta</taxon>
        <taxon>Tracheophyta</taxon>
        <taxon>Spermatophyta</taxon>
        <taxon>Magnoliopsida</taxon>
        <taxon>eudicotyledons</taxon>
        <taxon>Gunneridae</taxon>
        <taxon>Pentapetalae</taxon>
        <taxon>rosids</taxon>
        <taxon>fabids</taxon>
        <taxon>Fabales</taxon>
        <taxon>Fabaceae</taxon>
        <taxon>Papilionoideae</taxon>
        <taxon>50 kb inversion clade</taxon>
        <taxon>NPAAA clade</taxon>
        <taxon>indigoferoid/millettioid clade</taxon>
        <taxon>Phaseoleae</taxon>
        <taxon>Canavalia</taxon>
    </lineage>
</organism>
<dbReference type="PANTHER" id="PTHR47926">
    <property type="entry name" value="PENTATRICOPEPTIDE REPEAT-CONTAINING PROTEIN"/>
    <property type="match status" value="1"/>
</dbReference>
<evidence type="ECO:0000256" key="2">
    <source>
        <dbReference type="SAM" id="Phobius"/>
    </source>
</evidence>
<feature type="transmembrane region" description="Helical" evidence="2">
    <location>
        <begin position="187"/>
        <end position="207"/>
    </location>
</feature>